<feature type="chain" id="PRO_5045791125" description="DUF4430 domain-containing protein" evidence="3">
    <location>
        <begin position="36"/>
        <end position="295"/>
    </location>
</feature>
<evidence type="ECO:0000256" key="1">
    <source>
        <dbReference type="SAM" id="MobiDB-lite"/>
    </source>
</evidence>
<dbReference type="Proteomes" id="UP000630594">
    <property type="component" value="Unassembled WGS sequence"/>
</dbReference>
<protein>
    <recommendedName>
        <fullName evidence="6">DUF4430 domain-containing protein</fullName>
    </recommendedName>
</protein>
<evidence type="ECO:0000256" key="2">
    <source>
        <dbReference type="SAM" id="Phobius"/>
    </source>
</evidence>
<keyword evidence="2" id="KW-0472">Membrane</keyword>
<evidence type="ECO:0000313" key="4">
    <source>
        <dbReference type="EMBL" id="GGD17037.1"/>
    </source>
</evidence>
<comment type="caution">
    <text evidence="4">The sequence shown here is derived from an EMBL/GenBank/DDBJ whole genome shotgun (WGS) entry which is preliminary data.</text>
</comment>
<proteinExistence type="predicted"/>
<feature type="compositionally biased region" description="Low complexity" evidence="1">
    <location>
        <begin position="202"/>
        <end position="230"/>
    </location>
</feature>
<evidence type="ECO:0000313" key="5">
    <source>
        <dbReference type="Proteomes" id="UP000630594"/>
    </source>
</evidence>
<name>A0ABQ1Q8F1_9ACTN</name>
<organism evidence="4 5">
    <name type="scientific">Nocardioides daphniae</name>
    <dbReference type="NCBI Taxonomy" id="402297"/>
    <lineage>
        <taxon>Bacteria</taxon>
        <taxon>Bacillati</taxon>
        <taxon>Actinomycetota</taxon>
        <taxon>Actinomycetes</taxon>
        <taxon>Propionibacteriales</taxon>
        <taxon>Nocardioidaceae</taxon>
        <taxon>Nocardioides</taxon>
    </lineage>
</organism>
<reference evidence="5" key="1">
    <citation type="journal article" date="2019" name="Int. J. Syst. Evol. Microbiol.">
        <title>The Global Catalogue of Microorganisms (GCM) 10K type strain sequencing project: providing services to taxonomists for standard genome sequencing and annotation.</title>
        <authorList>
            <consortium name="The Broad Institute Genomics Platform"/>
            <consortium name="The Broad Institute Genome Sequencing Center for Infectious Disease"/>
            <person name="Wu L."/>
            <person name="Ma J."/>
        </authorList>
    </citation>
    <scope>NUCLEOTIDE SEQUENCE [LARGE SCALE GENOMIC DNA]</scope>
    <source>
        <strain evidence="5">CCM 7403</strain>
    </source>
</reference>
<keyword evidence="2" id="KW-0812">Transmembrane</keyword>
<accession>A0ABQ1Q8F1</accession>
<feature type="transmembrane region" description="Helical" evidence="2">
    <location>
        <begin position="271"/>
        <end position="290"/>
    </location>
</feature>
<keyword evidence="5" id="KW-1185">Reference proteome</keyword>
<sequence length="295" mass="29058">MSPTSPRRRLAGSVAALLVGAAAGVGLLAPAPAHAAACSGASGVTVVVDFAELGEGVTAGCAPDGGRARGLFTAAGYTLTTATKAPSFVCRVNGLPASDPCVDAAPPDAYWSLWWADGKGGSWVYASLGVDALKIPDGAYLAFSWHQGSGKAQPPSTVPVSRTEPTKKPAPSRKPAPKPAPTKKGGGSTSGPAPTAAPTNVPGAPDATASGTPTASASASPTNSASPSADEPTPGETFSVDPDLPAADQITAGPEDTVTVADDDVTGLPGWVAPVVVLVLLGAGVAVVLVRRRQV</sequence>
<evidence type="ECO:0008006" key="6">
    <source>
        <dbReference type="Google" id="ProtNLM"/>
    </source>
</evidence>
<keyword evidence="2" id="KW-1133">Transmembrane helix</keyword>
<keyword evidence="3" id="KW-0732">Signal</keyword>
<evidence type="ECO:0000256" key="3">
    <source>
        <dbReference type="SAM" id="SignalP"/>
    </source>
</evidence>
<dbReference type="EMBL" id="BMCK01000002">
    <property type="protein sequence ID" value="GGD17037.1"/>
    <property type="molecule type" value="Genomic_DNA"/>
</dbReference>
<dbReference type="RefSeq" id="WP_188421326.1">
    <property type="nucleotide sequence ID" value="NZ_BMCK01000002.1"/>
</dbReference>
<feature type="region of interest" description="Disordered" evidence="1">
    <location>
        <begin position="147"/>
        <end position="256"/>
    </location>
</feature>
<gene>
    <name evidence="4" type="ORF">GCM10007231_15010</name>
</gene>
<feature type="signal peptide" evidence="3">
    <location>
        <begin position="1"/>
        <end position="35"/>
    </location>
</feature>
<dbReference type="InterPro" id="IPR006311">
    <property type="entry name" value="TAT_signal"/>
</dbReference>
<dbReference type="PROSITE" id="PS51318">
    <property type="entry name" value="TAT"/>
    <property type="match status" value="1"/>
</dbReference>